<evidence type="ECO:0008006" key="9">
    <source>
        <dbReference type="Google" id="ProtNLM"/>
    </source>
</evidence>
<dbReference type="Gene3D" id="1.10.3380.30">
    <property type="match status" value="1"/>
</dbReference>
<keyword evidence="2" id="KW-0378">Hydrolase</keyword>
<dbReference type="SUPFAM" id="SSF52540">
    <property type="entry name" value="P-loop containing nucleoside triphosphate hydrolases"/>
    <property type="match status" value="1"/>
</dbReference>
<evidence type="ECO:0000256" key="4">
    <source>
        <dbReference type="ARBA" id="ARBA00022840"/>
    </source>
</evidence>
<dbReference type="GO" id="GO:0005524">
    <property type="term" value="F:ATP binding"/>
    <property type="evidence" value="ECO:0007669"/>
    <property type="project" value="UniProtKB-KW"/>
</dbReference>
<dbReference type="CDD" id="cd18795">
    <property type="entry name" value="SF2_C_Ski2"/>
    <property type="match status" value="1"/>
</dbReference>
<keyword evidence="5" id="KW-0175">Coiled coil</keyword>
<sequence length="806" mass="95792">MSIIDEFKTHTQNNFTFSEFQNKACDAIVEKKHVLVTAHTGSGKTLPAEFAIYYFVHVLKKRVIYTSPIKALSNQKYKEFKEKYPNMEIGILTGDIKHNPEANVLIMTTEILQNHCFKQKNRGLYLDFEMNIENDLGCVIFDEVHYIDDMDRGTIWEQTMMMLPNHVPYVMLSATIGQKEQFAKWIEVLTKKEVVICHHDKRVVPLHFYEYFTLPRKYVDTIKEKTKKQLFIEKTSKTLQVIKTPQQFHYDILNKTKQCTKELHKDRYQVAQKYVINECLHELRDKDMFPCLLFVFSRKQVEHIATQITTSLYLEGEKEAYIESFVRQKIVNTFSNWREYVALPEYRFYVDLLEKGIGIHHAGMLPIFREIMEILYEQKHIKCLIATETFAIGLNMPTRTVLFQSLYKHDGTQRRLLQSHEFTQMSGRAGRRNLDTIGHVVLLTNLYEPPTENEYNTLLYSGPKVLKSKFRITYHLLLNYLHEYTENDFVSLVQTSMMNNDIDSQIQQSNKVLTNLMEKCQEYEKILEALPFDATNFFQTYVNLLEKNKTAKNKERKQIKRQLMQIEDQESQKIKQKPIYDNWVLCKQDIEKETQTKQYAEQYIYNQIHGMYQLLKDNHFMDEANKPTQKGLNACYVHELPCLVFCDFYDTFRKCSAYNEVDILCILSCFYDLKVKDDFKIQHPSILKEELQYINERINIYTETELSYHLYITCQYKLQYDLMDSMKIWYEEVDNIDKSNSFFADLKLYKDIYIGDFMKCCMKMVNLCNELIIFGQNDSNYEFVEKITTIQHNIQKNIVTNQSFYL</sequence>
<reference evidence="8" key="1">
    <citation type="journal article" date="2020" name="Nature">
        <title>Giant virus diversity and host interactions through global metagenomics.</title>
        <authorList>
            <person name="Schulz F."/>
            <person name="Roux S."/>
            <person name="Paez-Espino D."/>
            <person name="Jungbluth S."/>
            <person name="Walsh D.A."/>
            <person name="Denef V.J."/>
            <person name="McMahon K.D."/>
            <person name="Konstantinidis K.T."/>
            <person name="Eloe-Fadrosh E.A."/>
            <person name="Kyrpides N.C."/>
            <person name="Woyke T."/>
        </authorList>
    </citation>
    <scope>NUCLEOTIDE SEQUENCE</scope>
    <source>
        <strain evidence="8">GVMAG-S-3300012919-55</strain>
    </source>
</reference>
<keyword evidence="4" id="KW-0067">ATP-binding</keyword>
<keyword evidence="1" id="KW-0547">Nucleotide-binding</keyword>
<evidence type="ECO:0000256" key="5">
    <source>
        <dbReference type="SAM" id="Coils"/>
    </source>
</evidence>
<feature type="coiled-coil region" evidence="5">
    <location>
        <begin position="506"/>
        <end position="572"/>
    </location>
</feature>
<evidence type="ECO:0000259" key="6">
    <source>
        <dbReference type="PROSITE" id="PS51192"/>
    </source>
</evidence>
<dbReference type="PANTHER" id="PTHR12131">
    <property type="entry name" value="ATP-DEPENDENT RNA AND DNA HELICASE"/>
    <property type="match status" value="1"/>
</dbReference>
<dbReference type="InterPro" id="IPR011545">
    <property type="entry name" value="DEAD/DEAH_box_helicase_dom"/>
</dbReference>
<evidence type="ECO:0000256" key="1">
    <source>
        <dbReference type="ARBA" id="ARBA00022741"/>
    </source>
</evidence>
<dbReference type="InterPro" id="IPR050699">
    <property type="entry name" value="RNA-DNA_Helicase"/>
</dbReference>
<dbReference type="GO" id="GO:0003676">
    <property type="term" value="F:nucleic acid binding"/>
    <property type="evidence" value="ECO:0007669"/>
    <property type="project" value="InterPro"/>
</dbReference>
<dbReference type="SMART" id="SM00487">
    <property type="entry name" value="DEXDc"/>
    <property type="match status" value="1"/>
</dbReference>
<dbReference type="EMBL" id="MN740918">
    <property type="protein sequence ID" value="QHU17827.1"/>
    <property type="molecule type" value="Genomic_DNA"/>
</dbReference>
<feature type="domain" description="Helicase C-terminal" evidence="7">
    <location>
        <begin position="321"/>
        <end position="482"/>
    </location>
</feature>
<name>A0A6C0KM48_9ZZZZ</name>
<accession>A0A6C0KM48</accession>
<dbReference type="GO" id="GO:0016787">
    <property type="term" value="F:hydrolase activity"/>
    <property type="evidence" value="ECO:0007669"/>
    <property type="project" value="UniProtKB-KW"/>
</dbReference>
<evidence type="ECO:0000313" key="8">
    <source>
        <dbReference type="EMBL" id="QHU17827.1"/>
    </source>
</evidence>
<protein>
    <recommendedName>
        <fullName evidence="9">Helicase</fullName>
    </recommendedName>
</protein>
<dbReference type="AlphaFoldDB" id="A0A6C0KM48"/>
<evidence type="ECO:0000256" key="3">
    <source>
        <dbReference type="ARBA" id="ARBA00022806"/>
    </source>
</evidence>
<dbReference type="GO" id="GO:0004386">
    <property type="term" value="F:helicase activity"/>
    <property type="evidence" value="ECO:0007669"/>
    <property type="project" value="UniProtKB-KW"/>
</dbReference>
<evidence type="ECO:0000259" key="7">
    <source>
        <dbReference type="PROSITE" id="PS51194"/>
    </source>
</evidence>
<feature type="domain" description="Helicase ATP-binding" evidence="6">
    <location>
        <begin position="25"/>
        <end position="194"/>
    </location>
</feature>
<dbReference type="InterPro" id="IPR001650">
    <property type="entry name" value="Helicase_C-like"/>
</dbReference>
<dbReference type="SMART" id="SM00490">
    <property type="entry name" value="HELICc"/>
    <property type="match status" value="1"/>
</dbReference>
<dbReference type="PROSITE" id="PS51194">
    <property type="entry name" value="HELICASE_CTER"/>
    <property type="match status" value="1"/>
</dbReference>
<dbReference type="Pfam" id="PF00270">
    <property type="entry name" value="DEAD"/>
    <property type="match status" value="1"/>
</dbReference>
<dbReference type="InterPro" id="IPR027417">
    <property type="entry name" value="P-loop_NTPase"/>
</dbReference>
<evidence type="ECO:0000256" key="2">
    <source>
        <dbReference type="ARBA" id="ARBA00022801"/>
    </source>
</evidence>
<dbReference type="PROSITE" id="PS51192">
    <property type="entry name" value="HELICASE_ATP_BIND_1"/>
    <property type="match status" value="1"/>
</dbReference>
<dbReference type="Gene3D" id="3.40.50.300">
    <property type="entry name" value="P-loop containing nucleotide triphosphate hydrolases"/>
    <property type="match status" value="2"/>
</dbReference>
<organism evidence="8">
    <name type="scientific">viral metagenome</name>
    <dbReference type="NCBI Taxonomy" id="1070528"/>
    <lineage>
        <taxon>unclassified sequences</taxon>
        <taxon>metagenomes</taxon>
        <taxon>organismal metagenomes</taxon>
    </lineage>
</organism>
<keyword evidence="3" id="KW-0347">Helicase</keyword>
<dbReference type="PANTHER" id="PTHR12131:SF1">
    <property type="entry name" value="ATP-DEPENDENT RNA HELICASE SUPV3L1, MITOCHONDRIAL-RELATED"/>
    <property type="match status" value="1"/>
</dbReference>
<dbReference type="InterPro" id="IPR014001">
    <property type="entry name" value="Helicase_ATP-bd"/>
</dbReference>
<proteinExistence type="predicted"/>